<organism evidence="2 3">
    <name type="scientific">Nephila pilipes</name>
    <name type="common">Giant wood spider</name>
    <name type="synonym">Nephila maculata</name>
    <dbReference type="NCBI Taxonomy" id="299642"/>
    <lineage>
        <taxon>Eukaryota</taxon>
        <taxon>Metazoa</taxon>
        <taxon>Ecdysozoa</taxon>
        <taxon>Arthropoda</taxon>
        <taxon>Chelicerata</taxon>
        <taxon>Arachnida</taxon>
        <taxon>Araneae</taxon>
        <taxon>Araneomorphae</taxon>
        <taxon>Entelegynae</taxon>
        <taxon>Araneoidea</taxon>
        <taxon>Nephilidae</taxon>
        <taxon>Nephila</taxon>
    </lineage>
</organism>
<keyword evidence="3" id="KW-1185">Reference proteome</keyword>
<dbReference type="AlphaFoldDB" id="A0A8X6N1W5"/>
<accession>A0A8X6N1W5</accession>
<feature type="transmembrane region" description="Helical" evidence="1">
    <location>
        <begin position="12"/>
        <end position="31"/>
    </location>
</feature>
<evidence type="ECO:0000256" key="1">
    <source>
        <dbReference type="SAM" id="Phobius"/>
    </source>
</evidence>
<keyword evidence="1" id="KW-1133">Transmembrane helix</keyword>
<name>A0A8X6N1W5_NEPPI</name>
<protein>
    <submittedName>
        <fullName evidence="2">Uncharacterized protein</fullName>
    </submittedName>
</protein>
<dbReference type="Proteomes" id="UP000887013">
    <property type="component" value="Unassembled WGS sequence"/>
</dbReference>
<feature type="transmembrane region" description="Helical" evidence="1">
    <location>
        <begin position="93"/>
        <end position="115"/>
    </location>
</feature>
<dbReference type="EMBL" id="BMAW01004455">
    <property type="protein sequence ID" value="GFS89065.1"/>
    <property type="molecule type" value="Genomic_DNA"/>
</dbReference>
<sequence>MQSFSSTPSLIIIIFLCSIGEDCLLSLQLFLPTLADVLNVWGILKIHLRSVPPPLNATGSIALETSLPRIIRLAEKTTFRMKLDSSANLTHRLLVIDVILVAILYCTLKVVGFCLSGKSAH</sequence>
<proteinExistence type="predicted"/>
<comment type="caution">
    <text evidence="2">The sequence shown here is derived from an EMBL/GenBank/DDBJ whole genome shotgun (WGS) entry which is preliminary data.</text>
</comment>
<dbReference type="OrthoDB" id="10479028at2759"/>
<gene>
    <name evidence="2" type="ORF">NPIL_473601</name>
</gene>
<evidence type="ECO:0000313" key="2">
    <source>
        <dbReference type="EMBL" id="GFS89065.1"/>
    </source>
</evidence>
<keyword evidence="1" id="KW-0812">Transmembrane</keyword>
<reference evidence="2" key="1">
    <citation type="submission" date="2020-08" db="EMBL/GenBank/DDBJ databases">
        <title>Multicomponent nature underlies the extraordinary mechanical properties of spider dragline silk.</title>
        <authorList>
            <person name="Kono N."/>
            <person name="Nakamura H."/>
            <person name="Mori M."/>
            <person name="Yoshida Y."/>
            <person name="Ohtoshi R."/>
            <person name="Malay A.D."/>
            <person name="Moran D.A.P."/>
            <person name="Tomita M."/>
            <person name="Numata K."/>
            <person name="Arakawa K."/>
        </authorList>
    </citation>
    <scope>NUCLEOTIDE SEQUENCE</scope>
</reference>
<keyword evidence="1" id="KW-0472">Membrane</keyword>
<evidence type="ECO:0000313" key="3">
    <source>
        <dbReference type="Proteomes" id="UP000887013"/>
    </source>
</evidence>